<dbReference type="Proteomes" id="UP000029223">
    <property type="component" value="Unassembled WGS sequence"/>
</dbReference>
<evidence type="ECO:0000313" key="2">
    <source>
        <dbReference type="Proteomes" id="UP000029223"/>
    </source>
</evidence>
<keyword evidence="2" id="KW-1185">Reference proteome</keyword>
<name>A0ABQ0JGA2_9VIBR</name>
<organism evidence="1 2">
    <name type="scientific">Vibrio variabilis</name>
    <dbReference type="NCBI Taxonomy" id="990271"/>
    <lineage>
        <taxon>Bacteria</taxon>
        <taxon>Pseudomonadati</taxon>
        <taxon>Pseudomonadota</taxon>
        <taxon>Gammaproteobacteria</taxon>
        <taxon>Vibrionales</taxon>
        <taxon>Vibrionaceae</taxon>
        <taxon>Vibrio</taxon>
    </lineage>
</organism>
<proteinExistence type="predicted"/>
<gene>
    <name evidence="1" type="ORF">JCM19239_1517</name>
</gene>
<reference evidence="2" key="1">
    <citation type="submission" date="2014-09" db="EMBL/GenBank/DDBJ databases">
        <title>Vibrio variabilis JCM 19239. (C206) whole genome shotgun sequence.</title>
        <authorList>
            <person name="Sawabe T."/>
            <person name="Meirelles P."/>
            <person name="Nakanishi M."/>
            <person name="Sayaka M."/>
            <person name="Hattori M."/>
            <person name="Ohkuma M."/>
        </authorList>
    </citation>
    <scope>NUCLEOTIDE SEQUENCE [LARGE SCALE GENOMIC DNA]</scope>
    <source>
        <strain evidence="2">JCM 19239</strain>
    </source>
</reference>
<protein>
    <submittedName>
        <fullName evidence="1">Uncharacterized protein</fullName>
    </submittedName>
</protein>
<comment type="caution">
    <text evidence="1">The sequence shown here is derived from an EMBL/GenBank/DDBJ whole genome shotgun (WGS) entry which is preliminary data.</text>
</comment>
<accession>A0ABQ0JGA2</accession>
<sequence length="53" mass="6132">MQLILCYTRDKALTFDRRKHLGFDPVPDVITLPFKTNLDIDDEIVKEKANGQV</sequence>
<evidence type="ECO:0000313" key="1">
    <source>
        <dbReference type="EMBL" id="GAL27796.1"/>
    </source>
</evidence>
<dbReference type="EMBL" id="BBMS01000033">
    <property type="protein sequence ID" value="GAL27796.1"/>
    <property type="molecule type" value="Genomic_DNA"/>
</dbReference>